<dbReference type="InterPro" id="IPR050090">
    <property type="entry name" value="Tyrosine_recombinase_XerCD"/>
</dbReference>
<keyword evidence="2" id="KW-0229">DNA integration</keyword>
<accession>A0ABV2LCS4</accession>
<dbReference type="SUPFAM" id="SSF56349">
    <property type="entry name" value="DNA breaking-rejoining enzymes"/>
    <property type="match status" value="1"/>
</dbReference>
<feature type="non-terminal residue" evidence="6">
    <location>
        <position position="1"/>
    </location>
</feature>
<proteinExistence type="inferred from homology"/>
<dbReference type="Proteomes" id="UP001549145">
    <property type="component" value="Unassembled WGS sequence"/>
</dbReference>
<dbReference type="Gene3D" id="1.10.443.10">
    <property type="entry name" value="Intergrase catalytic core"/>
    <property type="match status" value="1"/>
</dbReference>
<evidence type="ECO:0000256" key="2">
    <source>
        <dbReference type="ARBA" id="ARBA00022908"/>
    </source>
</evidence>
<reference evidence="6 7" key="1">
    <citation type="submission" date="2024-06" db="EMBL/GenBank/DDBJ databases">
        <title>Genomic Encyclopedia of Type Strains, Phase IV (KMG-IV): sequencing the most valuable type-strain genomes for metagenomic binning, comparative biology and taxonomic classification.</title>
        <authorList>
            <person name="Goeker M."/>
        </authorList>
    </citation>
    <scope>NUCLEOTIDE SEQUENCE [LARGE SCALE GENOMIC DNA]</scope>
    <source>
        <strain evidence="6 7">DSM 21331</strain>
    </source>
</reference>
<sequence>SQKTVNRKISSLSSMWRWLRKRGFVEDNPWQGQGSFISAGRQERPKRAYEAQELVKLFSADPRAAVGSRYGLVLFDLMRLGLLTGCRIGELCQLRVEDVIVSQQAFRIPQGKTENARRIMPVHHMGWPIIQRLIASSSDGWVFSGLTPAGPDGKRSWIVVKRYATFRQEVLGQSGAVDFHSFRRSFATYLERASTHSMAVNSSVIAELMGHVKPTLALAVYSSGLVPSQLRAAIDALDHVIESEVMQLLEGKHLGA</sequence>
<evidence type="ECO:0000256" key="1">
    <source>
        <dbReference type="ARBA" id="ARBA00008857"/>
    </source>
</evidence>
<protein>
    <submittedName>
        <fullName evidence="6">Integrase</fullName>
    </submittedName>
</protein>
<dbReference type="InterPro" id="IPR011010">
    <property type="entry name" value="DNA_brk_join_enz"/>
</dbReference>
<keyword evidence="3" id="KW-0238">DNA-binding</keyword>
<dbReference type="PANTHER" id="PTHR30349:SF41">
    <property type="entry name" value="INTEGRASE_RECOMBINASE PROTEIN MJ0367-RELATED"/>
    <property type="match status" value="1"/>
</dbReference>
<dbReference type="Pfam" id="PF00589">
    <property type="entry name" value="Phage_integrase"/>
    <property type="match status" value="1"/>
</dbReference>
<dbReference type="InterPro" id="IPR013762">
    <property type="entry name" value="Integrase-like_cat_sf"/>
</dbReference>
<organism evidence="6 7">
    <name type="scientific">Methylobacterium goesingense</name>
    <dbReference type="NCBI Taxonomy" id="243690"/>
    <lineage>
        <taxon>Bacteria</taxon>
        <taxon>Pseudomonadati</taxon>
        <taxon>Pseudomonadota</taxon>
        <taxon>Alphaproteobacteria</taxon>
        <taxon>Hyphomicrobiales</taxon>
        <taxon>Methylobacteriaceae</taxon>
        <taxon>Methylobacterium</taxon>
    </lineage>
</organism>
<dbReference type="InterPro" id="IPR002104">
    <property type="entry name" value="Integrase_catalytic"/>
</dbReference>
<evidence type="ECO:0000256" key="4">
    <source>
        <dbReference type="ARBA" id="ARBA00023172"/>
    </source>
</evidence>
<evidence type="ECO:0000313" key="6">
    <source>
        <dbReference type="EMBL" id="MET3695658.1"/>
    </source>
</evidence>
<comment type="similarity">
    <text evidence="1">Belongs to the 'phage' integrase family.</text>
</comment>
<dbReference type="PROSITE" id="PS51898">
    <property type="entry name" value="TYR_RECOMBINASE"/>
    <property type="match status" value="1"/>
</dbReference>
<comment type="caution">
    <text evidence="6">The sequence shown here is derived from an EMBL/GenBank/DDBJ whole genome shotgun (WGS) entry which is preliminary data.</text>
</comment>
<feature type="domain" description="Tyr recombinase" evidence="5">
    <location>
        <begin position="43"/>
        <end position="235"/>
    </location>
</feature>
<gene>
    <name evidence="6" type="ORF">ABID43_005232</name>
</gene>
<dbReference type="EMBL" id="JBEPMM010000041">
    <property type="protein sequence ID" value="MET3695658.1"/>
    <property type="molecule type" value="Genomic_DNA"/>
</dbReference>
<evidence type="ECO:0000313" key="7">
    <source>
        <dbReference type="Proteomes" id="UP001549145"/>
    </source>
</evidence>
<name>A0ABV2LCS4_9HYPH</name>
<evidence type="ECO:0000256" key="3">
    <source>
        <dbReference type="ARBA" id="ARBA00023125"/>
    </source>
</evidence>
<keyword evidence="4" id="KW-0233">DNA recombination</keyword>
<dbReference type="PANTHER" id="PTHR30349">
    <property type="entry name" value="PHAGE INTEGRASE-RELATED"/>
    <property type="match status" value="1"/>
</dbReference>
<evidence type="ECO:0000259" key="5">
    <source>
        <dbReference type="PROSITE" id="PS51898"/>
    </source>
</evidence>
<keyword evidence="7" id="KW-1185">Reference proteome</keyword>
<dbReference type="RefSeq" id="WP_354466325.1">
    <property type="nucleotide sequence ID" value="NZ_JBEPMM010000041.1"/>
</dbReference>